<dbReference type="GO" id="GO:0009166">
    <property type="term" value="P:nucleotide catabolic process"/>
    <property type="evidence" value="ECO:0007669"/>
    <property type="project" value="InterPro"/>
</dbReference>
<dbReference type="OrthoDB" id="7820733at2"/>
<evidence type="ECO:0000256" key="1">
    <source>
        <dbReference type="ARBA" id="ARBA00022729"/>
    </source>
</evidence>
<gene>
    <name evidence="7" type="ORF">NSA23_10330</name>
</gene>
<dbReference type="GO" id="GO:0016788">
    <property type="term" value="F:hydrolase activity, acting on ester bonds"/>
    <property type="evidence" value="ECO:0007669"/>
    <property type="project" value="InterPro"/>
</dbReference>
<dbReference type="GO" id="GO:0046872">
    <property type="term" value="F:metal ion binding"/>
    <property type="evidence" value="ECO:0007669"/>
    <property type="project" value="InterPro"/>
</dbReference>
<name>A0A9X2MNZ0_9FIRM</name>
<keyword evidence="4" id="KW-0472">Membrane</keyword>
<dbReference type="InterPro" id="IPR036907">
    <property type="entry name" value="5'-Nucleotdase_C_sf"/>
</dbReference>
<dbReference type="InterPro" id="IPR008334">
    <property type="entry name" value="5'-Nucleotdase_C"/>
</dbReference>
<dbReference type="Gene3D" id="3.90.780.10">
    <property type="entry name" value="5'-Nucleotidase, C-terminal domain"/>
    <property type="match status" value="1"/>
</dbReference>
<feature type="domain" description="Calcineurin-like phosphoesterase" evidence="5">
    <location>
        <begin position="44"/>
        <end position="247"/>
    </location>
</feature>
<dbReference type="GO" id="GO:0000166">
    <property type="term" value="F:nucleotide binding"/>
    <property type="evidence" value="ECO:0007669"/>
    <property type="project" value="UniProtKB-KW"/>
</dbReference>
<dbReference type="InterPro" id="IPR006146">
    <property type="entry name" value="5'-Nucleotdase_CS"/>
</dbReference>
<keyword evidence="2" id="KW-0547">Nucleotide-binding</keyword>
<feature type="transmembrane region" description="Helical" evidence="4">
    <location>
        <begin position="624"/>
        <end position="642"/>
    </location>
</feature>
<feature type="domain" description="5'-Nucleotidase C-terminal" evidence="6">
    <location>
        <begin position="323"/>
        <end position="474"/>
    </location>
</feature>
<comment type="caution">
    <text evidence="7">The sequence shown here is derived from an EMBL/GenBank/DDBJ whole genome shotgun (WGS) entry which is preliminary data.</text>
</comment>
<evidence type="ECO:0000313" key="7">
    <source>
        <dbReference type="EMBL" id="MCR2044511.1"/>
    </source>
</evidence>
<comment type="similarity">
    <text evidence="2">Belongs to the 5'-nucleotidase family.</text>
</comment>
<dbReference type="InterPro" id="IPR004843">
    <property type="entry name" value="Calcineurin-like_PHP"/>
</dbReference>
<keyword evidence="4" id="KW-0812">Transmembrane</keyword>
<evidence type="ECO:0000313" key="8">
    <source>
        <dbReference type="Proteomes" id="UP001142078"/>
    </source>
</evidence>
<sequence>MNFKDKKSLSFFLSLALAMSIISTPIVSSLENVAFAEEDTTEITILHTNDTHSRIKEGVGFARIATKAREMKNEGKNVLLLDAGDTLHGLPIATISKGEPIVKVMNKVGYDAMVPGNHDFNYGYNRLLELKGMANFPMVASNVVKDNGTRDFEPYIIKEIDGVKVGIFGLSTPETKYKSNPKNTEGVKFEDPVAVSKNMVKKLKDEGVDVIIALSHLGMDEESEIKSIDVAGQVEGIDIIVDGHSHTTLTEGRGVKDTLIVQTGQYTDNLGVVNIKVKNGKVTEKIARLITTEEASSIEEDENIKNLIVEIEKKNEEVTKIEVGETKVRLDGDREKVRAGETNLANIITDIMLEAGEADVTITNGGGIRASIEPGKITKGDVIAVLPFGNYLVVKEVKGIDILNALEHGTKSYPEPAGGFPQVAGMTYRLDLNKEVGKRIHSVEIQGKPLDINKIYKVATNDFMAAGGDGYEMLGGGKLIAEYPGLDEIVAEHIGKLGVIDKEVENRMILEEEEPVPEPVPGSDKEVEKVEEMINKLPEKITLANKKAIEEVRKAFDALTKEQQKLVKNIDKLIDAEKKIAELGKEEELTSRPEKPKIPKKDNKKPKEKDKGGLRGMLPKTGDGLSWTLTSLFGAILIALGWKLRRQ</sequence>
<organism evidence="7 8">
    <name type="scientific">Anaerosalibacter massiliensis</name>
    <dbReference type="NCBI Taxonomy" id="1347392"/>
    <lineage>
        <taxon>Bacteria</taxon>
        <taxon>Bacillati</taxon>
        <taxon>Bacillota</taxon>
        <taxon>Tissierellia</taxon>
        <taxon>Tissierellales</taxon>
        <taxon>Sporanaerobacteraceae</taxon>
        <taxon>Anaerosalibacter</taxon>
    </lineage>
</organism>
<feature type="region of interest" description="Disordered" evidence="3">
    <location>
        <begin position="585"/>
        <end position="619"/>
    </location>
</feature>
<evidence type="ECO:0000259" key="5">
    <source>
        <dbReference type="Pfam" id="PF00149"/>
    </source>
</evidence>
<dbReference type="PANTHER" id="PTHR11575:SF24">
    <property type="entry name" value="5'-NUCLEOTIDASE"/>
    <property type="match status" value="1"/>
</dbReference>
<proteinExistence type="inferred from homology"/>
<dbReference type="GO" id="GO:0030288">
    <property type="term" value="C:outer membrane-bounded periplasmic space"/>
    <property type="evidence" value="ECO:0007669"/>
    <property type="project" value="TreeGrafter"/>
</dbReference>
<dbReference type="EMBL" id="JANJZL010000006">
    <property type="protein sequence ID" value="MCR2044511.1"/>
    <property type="molecule type" value="Genomic_DNA"/>
</dbReference>
<accession>A0A9X2MNZ0</accession>
<reference evidence="7" key="1">
    <citation type="submission" date="2022-07" db="EMBL/GenBank/DDBJ databases">
        <title>Enhanced cultured diversity of the mouse gut microbiota enables custom-made synthetic communities.</title>
        <authorList>
            <person name="Afrizal A."/>
        </authorList>
    </citation>
    <scope>NUCLEOTIDE SEQUENCE</scope>
    <source>
        <strain evidence="7">DSM 29482</strain>
    </source>
</reference>
<evidence type="ECO:0000256" key="3">
    <source>
        <dbReference type="SAM" id="MobiDB-lite"/>
    </source>
</evidence>
<dbReference type="Pfam" id="PF00149">
    <property type="entry name" value="Metallophos"/>
    <property type="match status" value="1"/>
</dbReference>
<feature type="compositionally biased region" description="Basic and acidic residues" evidence="3">
    <location>
        <begin position="585"/>
        <end position="613"/>
    </location>
</feature>
<keyword evidence="8" id="KW-1185">Reference proteome</keyword>
<evidence type="ECO:0000256" key="4">
    <source>
        <dbReference type="SAM" id="Phobius"/>
    </source>
</evidence>
<dbReference type="InterPro" id="IPR006179">
    <property type="entry name" value="5_nucleotidase/apyrase"/>
</dbReference>
<dbReference type="PRINTS" id="PR01607">
    <property type="entry name" value="APYRASEFAMLY"/>
</dbReference>
<dbReference type="PROSITE" id="PS00785">
    <property type="entry name" value="5_NUCLEOTIDASE_1"/>
    <property type="match status" value="1"/>
</dbReference>
<dbReference type="PANTHER" id="PTHR11575">
    <property type="entry name" value="5'-NUCLEOTIDASE-RELATED"/>
    <property type="match status" value="1"/>
</dbReference>
<keyword evidence="2" id="KW-0378">Hydrolase</keyword>
<feature type="signal peptide" evidence="2">
    <location>
        <begin position="1"/>
        <end position="28"/>
    </location>
</feature>
<dbReference type="Gene3D" id="3.60.21.10">
    <property type="match status" value="1"/>
</dbReference>
<evidence type="ECO:0000259" key="6">
    <source>
        <dbReference type="Pfam" id="PF02872"/>
    </source>
</evidence>
<dbReference type="SUPFAM" id="SSF56300">
    <property type="entry name" value="Metallo-dependent phosphatases"/>
    <property type="match status" value="1"/>
</dbReference>
<evidence type="ECO:0000256" key="2">
    <source>
        <dbReference type="RuleBase" id="RU362119"/>
    </source>
</evidence>
<feature type="chain" id="PRO_5041019583" evidence="2">
    <location>
        <begin position="29"/>
        <end position="647"/>
    </location>
</feature>
<dbReference type="RefSeq" id="WP_050069906.1">
    <property type="nucleotide sequence ID" value="NZ_CABKTM010000075.1"/>
</dbReference>
<dbReference type="InterPro" id="IPR029052">
    <property type="entry name" value="Metallo-depent_PP-like"/>
</dbReference>
<dbReference type="AlphaFoldDB" id="A0A9X2MNZ0"/>
<dbReference type="SUPFAM" id="SSF55816">
    <property type="entry name" value="5'-nucleotidase (syn. UDP-sugar hydrolase), C-terminal domain"/>
    <property type="match status" value="1"/>
</dbReference>
<dbReference type="Pfam" id="PF02872">
    <property type="entry name" value="5_nucleotid_C"/>
    <property type="match status" value="1"/>
</dbReference>
<dbReference type="Proteomes" id="UP001142078">
    <property type="component" value="Unassembled WGS sequence"/>
</dbReference>
<keyword evidence="1 2" id="KW-0732">Signal</keyword>
<protein>
    <submittedName>
        <fullName evidence="7">5'-nucleotidase C-terminal domain-containing protein</fullName>
    </submittedName>
</protein>
<keyword evidence="4" id="KW-1133">Transmembrane helix</keyword>